<protein>
    <recommendedName>
        <fullName evidence="8">4Fe-4S ferredoxin-type domain-containing protein</fullName>
    </recommendedName>
</protein>
<feature type="transmembrane region" description="Helical" evidence="7">
    <location>
        <begin position="132"/>
        <end position="154"/>
    </location>
</feature>
<dbReference type="GO" id="GO:0051539">
    <property type="term" value="F:4 iron, 4 sulfur cluster binding"/>
    <property type="evidence" value="ECO:0007669"/>
    <property type="project" value="UniProtKB-KW"/>
</dbReference>
<accession>X0XTK4</accession>
<dbReference type="InterPro" id="IPR051684">
    <property type="entry name" value="Electron_Trans/Redox"/>
</dbReference>
<feature type="transmembrane region" description="Helical" evidence="7">
    <location>
        <begin position="12"/>
        <end position="35"/>
    </location>
</feature>
<dbReference type="GO" id="GO:0046872">
    <property type="term" value="F:metal ion binding"/>
    <property type="evidence" value="ECO:0007669"/>
    <property type="project" value="UniProtKB-KW"/>
</dbReference>
<dbReference type="Gene3D" id="3.30.70.20">
    <property type="match status" value="1"/>
</dbReference>
<organism evidence="9">
    <name type="scientific">marine sediment metagenome</name>
    <dbReference type="NCBI Taxonomy" id="412755"/>
    <lineage>
        <taxon>unclassified sequences</taxon>
        <taxon>metagenomes</taxon>
        <taxon>ecological metagenomes</taxon>
    </lineage>
</organism>
<keyword evidence="7" id="KW-0472">Membrane</keyword>
<feature type="transmembrane region" description="Helical" evidence="7">
    <location>
        <begin position="41"/>
        <end position="62"/>
    </location>
</feature>
<sequence>GIGMTHLIFPGLHCYACPLAVTICPIGLVQTLVVFGVVPYFWLGIMVAYGLVAGRGFCGWFCPFGTLNDLLAFRKVRINRLASYSKFVVLLLTIVFAWVFADTMFCKVCPAASIEASIPYLFLGVATVNRPFLIHMGTLGGTLIGMILVARFWCRYLCPMGALLGLFNRVSFLHLSLDKSHCTGCSTCAASCPMGLEPHLE</sequence>
<dbReference type="GO" id="GO:0005886">
    <property type="term" value="C:plasma membrane"/>
    <property type="evidence" value="ECO:0007669"/>
    <property type="project" value="TreeGrafter"/>
</dbReference>
<dbReference type="SUPFAM" id="SSF54862">
    <property type="entry name" value="4Fe-4S ferredoxins"/>
    <property type="match status" value="1"/>
</dbReference>
<keyword evidence="3" id="KW-0479">Metal-binding</keyword>
<dbReference type="AlphaFoldDB" id="X0XTK4"/>
<dbReference type="EMBL" id="BARS01055525">
    <property type="protein sequence ID" value="GAG46544.1"/>
    <property type="molecule type" value="Genomic_DNA"/>
</dbReference>
<proteinExistence type="predicted"/>
<keyword evidence="1" id="KW-0813">Transport</keyword>
<evidence type="ECO:0000256" key="7">
    <source>
        <dbReference type="SAM" id="Phobius"/>
    </source>
</evidence>
<keyword evidence="5" id="KW-0408">Iron</keyword>
<keyword evidence="4" id="KW-0249">Electron transport</keyword>
<keyword evidence="2" id="KW-0004">4Fe-4S</keyword>
<evidence type="ECO:0000256" key="1">
    <source>
        <dbReference type="ARBA" id="ARBA00022448"/>
    </source>
</evidence>
<evidence type="ECO:0000256" key="6">
    <source>
        <dbReference type="ARBA" id="ARBA00023014"/>
    </source>
</evidence>
<dbReference type="PANTHER" id="PTHR30176:SF3">
    <property type="entry name" value="FERREDOXIN-TYPE PROTEIN NAPH"/>
    <property type="match status" value="1"/>
</dbReference>
<feature type="domain" description="4Fe-4S ferredoxin-type" evidence="8">
    <location>
        <begin position="173"/>
        <end position="201"/>
    </location>
</feature>
<dbReference type="Pfam" id="PF12801">
    <property type="entry name" value="Fer4_5"/>
    <property type="match status" value="2"/>
</dbReference>
<dbReference type="PROSITE" id="PS51379">
    <property type="entry name" value="4FE4S_FER_2"/>
    <property type="match status" value="1"/>
</dbReference>
<dbReference type="PROSITE" id="PS00198">
    <property type="entry name" value="4FE4S_FER_1"/>
    <property type="match status" value="1"/>
</dbReference>
<dbReference type="InterPro" id="IPR017896">
    <property type="entry name" value="4Fe4S_Fe-S-bd"/>
</dbReference>
<dbReference type="PANTHER" id="PTHR30176">
    <property type="entry name" value="FERREDOXIN-TYPE PROTEIN NAPH"/>
    <property type="match status" value="1"/>
</dbReference>
<gene>
    <name evidence="9" type="ORF">S01H1_81972</name>
</gene>
<keyword evidence="7" id="KW-0812">Transmembrane</keyword>
<keyword evidence="6" id="KW-0411">Iron-sulfur</keyword>
<name>X0XTK4_9ZZZZ</name>
<evidence type="ECO:0000313" key="9">
    <source>
        <dbReference type="EMBL" id="GAG46544.1"/>
    </source>
</evidence>
<feature type="transmembrane region" description="Helical" evidence="7">
    <location>
        <begin position="83"/>
        <end position="101"/>
    </location>
</feature>
<feature type="non-terminal residue" evidence="9">
    <location>
        <position position="201"/>
    </location>
</feature>
<evidence type="ECO:0000256" key="5">
    <source>
        <dbReference type="ARBA" id="ARBA00023004"/>
    </source>
</evidence>
<dbReference type="InterPro" id="IPR017900">
    <property type="entry name" value="4Fe4S_Fe_S_CS"/>
</dbReference>
<reference evidence="9" key="1">
    <citation type="journal article" date="2014" name="Front. Microbiol.">
        <title>High frequency of phylogenetically diverse reductive dehalogenase-homologous genes in deep subseafloor sedimentary metagenomes.</title>
        <authorList>
            <person name="Kawai M."/>
            <person name="Futagami T."/>
            <person name="Toyoda A."/>
            <person name="Takaki Y."/>
            <person name="Nishi S."/>
            <person name="Hori S."/>
            <person name="Arai W."/>
            <person name="Tsubouchi T."/>
            <person name="Morono Y."/>
            <person name="Uchiyama I."/>
            <person name="Ito T."/>
            <person name="Fujiyama A."/>
            <person name="Inagaki F."/>
            <person name="Takami H."/>
        </authorList>
    </citation>
    <scope>NUCLEOTIDE SEQUENCE</scope>
    <source>
        <strain evidence="9">Expedition CK06-06</strain>
    </source>
</reference>
<evidence type="ECO:0000259" key="8">
    <source>
        <dbReference type="PROSITE" id="PS51379"/>
    </source>
</evidence>
<keyword evidence="7" id="KW-1133">Transmembrane helix</keyword>
<evidence type="ECO:0000256" key="2">
    <source>
        <dbReference type="ARBA" id="ARBA00022485"/>
    </source>
</evidence>
<comment type="caution">
    <text evidence="9">The sequence shown here is derived from an EMBL/GenBank/DDBJ whole genome shotgun (WGS) entry which is preliminary data.</text>
</comment>
<feature type="non-terminal residue" evidence="9">
    <location>
        <position position="1"/>
    </location>
</feature>
<evidence type="ECO:0000256" key="3">
    <source>
        <dbReference type="ARBA" id="ARBA00022723"/>
    </source>
</evidence>
<evidence type="ECO:0000256" key="4">
    <source>
        <dbReference type="ARBA" id="ARBA00022982"/>
    </source>
</evidence>